<feature type="short sequence motif" description="Histidine triad motif" evidence="2 3">
    <location>
        <begin position="96"/>
        <end position="100"/>
    </location>
</feature>
<dbReference type="GO" id="GO:0016787">
    <property type="term" value="F:hydrolase activity"/>
    <property type="evidence" value="ECO:0007669"/>
    <property type="project" value="UniProtKB-KW"/>
</dbReference>
<keyword evidence="6" id="KW-1185">Reference proteome</keyword>
<evidence type="ECO:0000259" key="4">
    <source>
        <dbReference type="PROSITE" id="PS51084"/>
    </source>
</evidence>
<evidence type="ECO:0000313" key="6">
    <source>
        <dbReference type="Proteomes" id="UP000253816"/>
    </source>
</evidence>
<dbReference type="Pfam" id="PF01230">
    <property type="entry name" value="HIT"/>
    <property type="match status" value="1"/>
</dbReference>
<dbReference type="InterPro" id="IPR019808">
    <property type="entry name" value="Histidine_triad_CS"/>
</dbReference>
<organism evidence="5 6">
    <name type="scientific">Candidatus Similichlamydia laticola</name>
    <dbReference type="NCBI Taxonomy" id="2170265"/>
    <lineage>
        <taxon>Bacteria</taxon>
        <taxon>Pseudomonadati</taxon>
        <taxon>Chlamydiota</taxon>
        <taxon>Chlamydiia</taxon>
        <taxon>Parachlamydiales</taxon>
        <taxon>Candidatus Parilichlamydiaceae</taxon>
        <taxon>Candidatus Similichlamydia</taxon>
    </lineage>
</organism>
<evidence type="ECO:0000313" key="5">
    <source>
        <dbReference type="EMBL" id="RDB31418.1"/>
    </source>
</evidence>
<evidence type="ECO:0000256" key="3">
    <source>
        <dbReference type="PROSITE-ProRule" id="PRU00464"/>
    </source>
</evidence>
<keyword evidence="5" id="KW-0378">Hydrolase</keyword>
<dbReference type="Gene3D" id="3.30.428.10">
    <property type="entry name" value="HIT-like"/>
    <property type="match status" value="1"/>
</dbReference>
<dbReference type="Proteomes" id="UP000253816">
    <property type="component" value="Unassembled WGS sequence"/>
</dbReference>
<comment type="caution">
    <text evidence="5">The sequence shown here is derived from an EMBL/GenBank/DDBJ whole genome shotgun (WGS) entry which is preliminary data.</text>
</comment>
<sequence length="116" mass="13053">MKTVFQKIIEGELPAEKILETEQLLVIKDIAPVSSHHFLIIPKKFYVTLDDLPDEELAISVEIFRVAKKLAKIFSLEGHYRLILNVGAQGGQSVFHLHVHFIGGDLLEGQSILQTH</sequence>
<dbReference type="InterPro" id="IPR011146">
    <property type="entry name" value="HIT-like"/>
</dbReference>
<evidence type="ECO:0000256" key="1">
    <source>
        <dbReference type="PIRSR" id="PIRSR601310-1"/>
    </source>
</evidence>
<name>A0A369KBX6_9BACT</name>
<dbReference type="PANTHER" id="PTHR23089">
    <property type="entry name" value="HISTIDINE TRIAD HIT PROTEIN"/>
    <property type="match status" value="1"/>
</dbReference>
<reference evidence="5 6" key="1">
    <citation type="submission" date="2018-07" db="EMBL/GenBank/DDBJ databases">
        <title>Comparative genomics of the Candidatus Parilichlamydiaceae reveals evidence of convergent evolution and genome reduction in the phylum Chlamydiae.</title>
        <authorList>
            <person name="Taylor-Brown A."/>
            <person name="Polkinghorne A."/>
        </authorList>
    </citation>
    <scope>NUCLEOTIDE SEQUENCE [LARGE SCALE GENOMIC DNA]</scope>
    <source>
        <strain evidence="5 6">Hat2</strain>
    </source>
</reference>
<feature type="domain" description="HIT" evidence="4">
    <location>
        <begin position="4"/>
        <end position="113"/>
    </location>
</feature>
<dbReference type="InterPro" id="IPR036265">
    <property type="entry name" value="HIT-like_sf"/>
</dbReference>
<dbReference type="SUPFAM" id="SSF54197">
    <property type="entry name" value="HIT-like"/>
    <property type="match status" value="1"/>
</dbReference>
<dbReference type="EMBL" id="QQBG01000017">
    <property type="protein sequence ID" value="RDB31418.1"/>
    <property type="molecule type" value="Genomic_DNA"/>
</dbReference>
<dbReference type="OrthoDB" id="9784774at2"/>
<evidence type="ECO:0000256" key="2">
    <source>
        <dbReference type="PIRSR" id="PIRSR601310-3"/>
    </source>
</evidence>
<dbReference type="AlphaFoldDB" id="A0A369KBX6"/>
<gene>
    <name evidence="5" type="ORF">HAT2_00477</name>
</gene>
<proteinExistence type="predicted"/>
<dbReference type="PROSITE" id="PS51084">
    <property type="entry name" value="HIT_2"/>
    <property type="match status" value="1"/>
</dbReference>
<dbReference type="RefSeq" id="WP_114544469.1">
    <property type="nucleotide sequence ID" value="NZ_QQBG01000017.1"/>
</dbReference>
<feature type="active site" description="Tele-AMP-histidine intermediate" evidence="1">
    <location>
        <position position="98"/>
    </location>
</feature>
<accession>A0A369KBX6</accession>
<dbReference type="PRINTS" id="PR00332">
    <property type="entry name" value="HISTRIAD"/>
</dbReference>
<dbReference type="PROSITE" id="PS00892">
    <property type="entry name" value="HIT_1"/>
    <property type="match status" value="1"/>
</dbReference>
<protein>
    <submittedName>
        <fullName evidence="5">HIT family hydrolase</fullName>
    </submittedName>
</protein>
<dbReference type="InterPro" id="IPR001310">
    <property type="entry name" value="Histidine_triad_HIT"/>
</dbReference>